<dbReference type="InterPro" id="IPR029063">
    <property type="entry name" value="SAM-dependent_MTases_sf"/>
</dbReference>
<keyword evidence="2" id="KW-1185">Reference proteome</keyword>
<dbReference type="EMBL" id="JAFLNF010000008">
    <property type="protein sequence ID" value="MBO0347000.1"/>
    <property type="molecule type" value="Genomic_DNA"/>
</dbReference>
<dbReference type="RefSeq" id="WP_206943474.1">
    <property type="nucleotide sequence ID" value="NZ_JAFLNF010000008.1"/>
</dbReference>
<dbReference type="Gene3D" id="3.40.50.150">
    <property type="entry name" value="Vaccinia Virus protein VP39"/>
    <property type="match status" value="1"/>
</dbReference>
<gene>
    <name evidence="1" type="ORF">J0X15_17370</name>
</gene>
<dbReference type="Proteomes" id="UP000664779">
    <property type="component" value="Unassembled WGS sequence"/>
</dbReference>
<name>A0A939J6L9_9HYPH</name>
<accession>A0A939J6L9</accession>
<proteinExistence type="predicted"/>
<dbReference type="SUPFAM" id="SSF53335">
    <property type="entry name" value="S-adenosyl-L-methionine-dependent methyltransferases"/>
    <property type="match status" value="1"/>
</dbReference>
<sequence>MSLFFEELDYRPTPIGALSLRRRRDPVSNEDYYEIILGDAYLMSSRFTVAEEELSTLGLAAVSGEGLDVVVGGLGLGYTARSALKDERIASLMVLDALEPVIDWHKEGLLPVGRDLTADGRCRFQLGDFFTLAASDEGLDPQAPGRKFHAILVDIDHSPSNVLDPKNAAFYQPDGLMKLASHLQPKGVFALWSNDPPADDFEAAMAQVFPHTESHIIPFSSPLNDVEETNTIYVGRL</sequence>
<organism evidence="1 2">
    <name type="scientific">Roseibium limicola</name>
    <dbReference type="NCBI Taxonomy" id="2816037"/>
    <lineage>
        <taxon>Bacteria</taxon>
        <taxon>Pseudomonadati</taxon>
        <taxon>Pseudomonadota</taxon>
        <taxon>Alphaproteobacteria</taxon>
        <taxon>Hyphomicrobiales</taxon>
        <taxon>Stappiaceae</taxon>
        <taxon>Roseibium</taxon>
    </lineage>
</organism>
<protein>
    <submittedName>
        <fullName evidence="1">Spermidine synthase</fullName>
    </submittedName>
</protein>
<dbReference type="AlphaFoldDB" id="A0A939J6L9"/>
<reference evidence="1" key="1">
    <citation type="submission" date="2021-03" db="EMBL/GenBank/DDBJ databases">
        <title>Roseibium sp. CAU 1637 isolated from Incheon.</title>
        <authorList>
            <person name="Kim W."/>
        </authorList>
    </citation>
    <scope>NUCLEOTIDE SEQUENCE</scope>
    <source>
        <strain evidence="1">CAU 1637</strain>
    </source>
</reference>
<evidence type="ECO:0000313" key="2">
    <source>
        <dbReference type="Proteomes" id="UP000664779"/>
    </source>
</evidence>
<evidence type="ECO:0000313" key="1">
    <source>
        <dbReference type="EMBL" id="MBO0347000.1"/>
    </source>
</evidence>
<comment type="caution">
    <text evidence="1">The sequence shown here is derived from an EMBL/GenBank/DDBJ whole genome shotgun (WGS) entry which is preliminary data.</text>
</comment>